<dbReference type="GO" id="GO:0046872">
    <property type="term" value="F:metal ion binding"/>
    <property type="evidence" value="ECO:0007669"/>
    <property type="project" value="InterPro"/>
</dbReference>
<name>A0A2T4URC3_9MICO</name>
<protein>
    <recommendedName>
        <fullName evidence="2">Mycothiol-dependent maleylpyruvate isomerase metal-binding domain-containing protein</fullName>
    </recommendedName>
</protein>
<dbReference type="InterPro" id="IPR024344">
    <property type="entry name" value="MDMPI_metal-binding"/>
</dbReference>
<feature type="compositionally biased region" description="Basic and acidic residues" evidence="1">
    <location>
        <begin position="18"/>
        <end position="31"/>
    </location>
</feature>
<feature type="region of interest" description="Disordered" evidence="1">
    <location>
        <begin position="18"/>
        <end position="54"/>
    </location>
</feature>
<accession>A0A2T4URC3</accession>
<reference evidence="3 4" key="1">
    <citation type="submission" date="2018-03" db="EMBL/GenBank/DDBJ databases">
        <title>Bacteriophage NCPPB3778 and a type I-E CRISPR drive the evolution of the US Biological Select Agent, Rathayibacter toxicus.</title>
        <authorList>
            <person name="Davis E.W.II."/>
            <person name="Tabima J.F."/>
            <person name="Weisberg A.J."/>
            <person name="Dantas Lopes L."/>
            <person name="Wiseman M.S."/>
            <person name="Wiseman M.S."/>
            <person name="Pupko T."/>
            <person name="Belcher M.S."/>
            <person name="Sechler A.J."/>
            <person name="Tancos M.A."/>
            <person name="Schroeder B.K."/>
            <person name="Murray T.D."/>
            <person name="Luster D.G."/>
            <person name="Schneider W.L."/>
            <person name="Rogers E."/>
            <person name="Andreote F.D."/>
            <person name="Grunwald N.J."/>
            <person name="Putnam M.L."/>
            <person name="Chang J.H."/>
        </authorList>
    </citation>
    <scope>NUCLEOTIDE SEQUENCE [LARGE SCALE GENOMIC DNA]</scope>
    <source>
        <strain evidence="3 4">DSM 15933</strain>
    </source>
</reference>
<dbReference type="EMBL" id="PZPL01000001">
    <property type="protein sequence ID" value="PTL72055.1"/>
    <property type="molecule type" value="Genomic_DNA"/>
</dbReference>
<dbReference type="AlphaFoldDB" id="A0A2T4URC3"/>
<feature type="domain" description="Mycothiol-dependent maleylpyruvate isomerase metal-binding" evidence="2">
    <location>
        <begin position="66"/>
        <end position="207"/>
    </location>
</feature>
<dbReference type="Gene3D" id="1.20.120.450">
    <property type="entry name" value="dinb family like domain"/>
    <property type="match status" value="1"/>
</dbReference>
<dbReference type="Pfam" id="PF11716">
    <property type="entry name" value="MDMPI_N"/>
    <property type="match status" value="1"/>
</dbReference>
<evidence type="ECO:0000259" key="2">
    <source>
        <dbReference type="Pfam" id="PF11716"/>
    </source>
</evidence>
<organism evidence="3 4">
    <name type="scientific">Rathayibacter caricis DSM 15933</name>
    <dbReference type="NCBI Taxonomy" id="1328867"/>
    <lineage>
        <taxon>Bacteria</taxon>
        <taxon>Bacillati</taxon>
        <taxon>Actinomycetota</taxon>
        <taxon>Actinomycetes</taxon>
        <taxon>Micrococcales</taxon>
        <taxon>Microbacteriaceae</taxon>
        <taxon>Rathayibacter</taxon>
    </lineage>
</organism>
<dbReference type="InterPro" id="IPR034660">
    <property type="entry name" value="DinB/YfiT-like"/>
</dbReference>
<evidence type="ECO:0000256" key="1">
    <source>
        <dbReference type="SAM" id="MobiDB-lite"/>
    </source>
</evidence>
<keyword evidence="4" id="KW-1185">Reference proteome</keyword>
<proteinExistence type="predicted"/>
<comment type="caution">
    <text evidence="3">The sequence shown here is derived from an EMBL/GenBank/DDBJ whole genome shotgun (WGS) entry which is preliminary data.</text>
</comment>
<evidence type="ECO:0000313" key="4">
    <source>
        <dbReference type="Proteomes" id="UP000241085"/>
    </source>
</evidence>
<dbReference type="NCBIfam" id="TIGR03083">
    <property type="entry name" value="maleylpyruvate isomerase family mycothiol-dependent enzyme"/>
    <property type="match status" value="1"/>
</dbReference>
<evidence type="ECO:0000313" key="3">
    <source>
        <dbReference type="EMBL" id="PTL72055.1"/>
    </source>
</evidence>
<sequence>MQAVEVLLAERLEHDGAADEAHGARAARRDGSGVGHPAILGPLRPGERSRPRASMGSMADSALFETSAAAFVRLLERIRDDQWTLPALGEWDVRGLAGHTSRAILTVEAYLGAPEPAEATVPDALAYYGALAGNIGDPAAVARRGVQAGAALGDRPAVVAAEALRRASARLAEQPPGRLVAVGPHSLALDEYLRTRVLELVVHSVDLSRATGAPHGLPGPAVEAACALAGSLAARSGRAEEFLMAVSGRDGLPAGFSVV</sequence>
<dbReference type="Proteomes" id="UP000241085">
    <property type="component" value="Unassembled WGS sequence"/>
</dbReference>
<gene>
    <name evidence="3" type="ORF">C1I63_03835</name>
</gene>
<dbReference type="InterPro" id="IPR017517">
    <property type="entry name" value="Maleyloyr_isom"/>
</dbReference>
<dbReference type="SUPFAM" id="SSF109854">
    <property type="entry name" value="DinB/YfiT-like putative metalloenzymes"/>
    <property type="match status" value="1"/>
</dbReference>